<sequence length="94" mass="10275">MASWRFFSTAMASAYTGLVWVRAGNRMSSTSVWIIRRSRGGMELRTDARPVPATVICVPAASAKSLSFVAWPTRPLPQLRKASPDSPCQSTLSM</sequence>
<evidence type="ECO:0000313" key="1">
    <source>
        <dbReference type="EMBL" id="OEV21284.1"/>
    </source>
</evidence>
<evidence type="ECO:0000313" key="2">
    <source>
        <dbReference type="Proteomes" id="UP000175971"/>
    </source>
</evidence>
<proteinExistence type="predicted"/>
<comment type="caution">
    <text evidence="1">The sequence shown here is derived from an EMBL/GenBank/DDBJ whole genome shotgun (WGS) entry which is preliminary data.</text>
</comment>
<gene>
    <name evidence="1" type="ORF">AN221_08090</name>
</gene>
<organism evidence="1 2">
    <name type="scientific">Streptomyces nanshensis</name>
    <dbReference type="NCBI Taxonomy" id="518642"/>
    <lineage>
        <taxon>Bacteria</taxon>
        <taxon>Bacillati</taxon>
        <taxon>Actinomycetota</taxon>
        <taxon>Actinomycetes</taxon>
        <taxon>Kitasatosporales</taxon>
        <taxon>Streptomycetaceae</taxon>
        <taxon>Streptomyces</taxon>
    </lineage>
</organism>
<name>A0A1E7LYM1_9ACTN</name>
<reference evidence="1 2" key="1">
    <citation type="journal article" date="2016" name="Front. Microbiol.">
        <title>Comparative Genomics Analysis of Streptomyces Species Reveals Their Adaptation to the Marine Environment and Their Diversity at the Genomic Level.</title>
        <authorList>
            <person name="Tian X."/>
            <person name="Zhang Z."/>
            <person name="Yang T."/>
            <person name="Chen M."/>
            <person name="Li J."/>
            <person name="Chen F."/>
            <person name="Yang J."/>
            <person name="Li W."/>
            <person name="Zhang B."/>
            <person name="Zhang Z."/>
            <person name="Wu J."/>
            <person name="Zhang C."/>
            <person name="Long L."/>
            <person name="Xiao J."/>
        </authorList>
    </citation>
    <scope>NUCLEOTIDE SEQUENCE [LARGE SCALE GENOMIC DNA]</scope>
    <source>
        <strain evidence="1 2">SCSIO M10372</strain>
    </source>
</reference>
<dbReference type="Proteomes" id="UP000175971">
    <property type="component" value="Unassembled WGS sequence"/>
</dbReference>
<dbReference type="EMBL" id="LJGZ01000013">
    <property type="protein sequence ID" value="OEV21284.1"/>
    <property type="molecule type" value="Genomic_DNA"/>
</dbReference>
<dbReference type="AlphaFoldDB" id="A0A1E7LYM1"/>
<protein>
    <submittedName>
        <fullName evidence="1">Uncharacterized protein</fullName>
    </submittedName>
</protein>
<keyword evidence="2" id="KW-1185">Reference proteome</keyword>
<accession>A0A1E7LYM1</accession>